<feature type="non-terminal residue" evidence="1">
    <location>
        <position position="61"/>
    </location>
</feature>
<name>A0A9P0QIU7_ACAOB</name>
<evidence type="ECO:0000313" key="2">
    <source>
        <dbReference type="Proteomes" id="UP001152888"/>
    </source>
</evidence>
<dbReference type="EMBL" id="CAKOFQ010013027">
    <property type="protein sequence ID" value="CAH2021866.1"/>
    <property type="molecule type" value="Genomic_DNA"/>
</dbReference>
<dbReference type="Proteomes" id="UP001152888">
    <property type="component" value="Unassembled WGS sequence"/>
</dbReference>
<evidence type="ECO:0000313" key="1">
    <source>
        <dbReference type="EMBL" id="CAH2021866.1"/>
    </source>
</evidence>
<accession>A0A9P0QIU7</accession>
<reference evidence="1" key="1">
    <citation type="submission" date="2022-03" db="EMBL/GenBank/DDBJ databases">
        <authorList>
            <person name="Sayadi A."/>
        </authorList>
    </citation>
    <scope>NUCLEOTIDE SEQUENCE</scope>
</reference>
<organism evidence="1 2">
    <name type="scientific">Acanthoscelides obtectus</name>
    <name type="common">Bean weevil</name>
    <name type="synonym">Bruchus obtectus</name>
    <dbReference type="NCBI Taxonomy" id="200917"/>
    <lineage>
        <taxon>Eukaryota</taxon>
        <taxon>Metazoa</taxon>
        <taxon>Ecdysozoa</taxon>
        <taxon>Arthropoda</taxon>
        <taxon>Hexapoda</taxon>
        <taxon>Insecta</taxon>
        <taxon>Pterygota</taxon>
        <taxon>Neoptera</taxon>
        <taxon>Endopterygota</taxon>
        <taxon>Coleoptera</taxon>
        <taxon>Polyphaga</taxon>
        <taxon>Cucujiformia</taxon>
        <taxon>Chrysomeloidea</taxon>
        <taxon>Chrysomelidae</taxon>
        <taxon>Bruchinae</taxon>
        <taxon>Bruchini</taxon>
        <taxon>Acanthoscelides</taxon>
    </lineage>
</organism>
<sequence length="61" mass="7253">MRRRHLRQRVSRKVNWRLKISITTLLLLTNHSRLTFQKQFGLTISYGISMIHPQIQGIPVL</sequence>
<comment type="caution">
    <text evidence="1">The sequence shown here is derived from an EMBL/GenBank/DDBJ whole genome shotgun (WGS) entry which is preliminary data.</text>
</comment>
<protein>
    <submittedName>
        <fullName evidence="1">Uncharacterized protein</fullName>
    </submittedName>
</protein>
<dbReference type="AlphaFoldDB" id="A0A9P0QIU7"/>
<gene>
    <name evidence="1" type="ORF">ACAOBT_LOCUS38766</name>
</gene>
<keyword evidence="2" id="KW-1185">Reference proteome</keyword>
<proteinExistence type="predicted"/>